<dbReference type="EMBL" id="JAMQGM010000001">
    <property type="protein sequence ID" value="MCM2575858.1"/>
    <property type="molecule type" value="Genomic_DNA"/>
</dbReference>
<gene>
    <name evidence="2" type="ORF">M1E25_00550</name>
</gene>
<name>A0ABT0X009_9ACTN</name>
<evidence type="ECO:0000313" key="2">
    <source>
        <dbReference type="EMBL" id="MCM2575858.1"/>
    </source>
</evidence>
<proteinExistence type="predicted"/>
<dbReference type="InterPro" id="IPR045920">
    <property type="entry name" value="DUF6339"/>
</dbReference>
<dbReference type="Pfam" id="PF19866">
    <property type="entry name" value="DUF6339"/>
    <property type="match status" value="1"/>
</dbReference>
<organism evidence="2 3">
    <name type="scientific">Streptomyces meridianus</name>
    <dbReference type="NCBI Taxonomy" id="2938945"/>
    <lineage>
        <taxon>Bacteria</taxon>
        <taxon>Bacillati</taxon>
        <taxon>Actinomycetota</taxon>
        <taxon>Actinomycetes</taxon>
        <taxon>Kitasatosporales</taxon>
        <taxon>Streptomycetaceae</taxon>
        <taxon>Streptomyces</taxon>
    </lineage>
</organism>
<dbReference type="Proteomes" id="UP001167160">
    <property type="component" value="Unassembled WGS sequence"/>
</dbReference>
<feature type="region of interest" description="Disordered" evidence="1">
    <location>
        <begin position="273"/>
        <end position="304"/>
    </location>
</feature>
<protein>
    <submittedName>
        <fullName evidence="2">DUF6339 family protein</fullName>
    </submittedName>
</protein>
<evidence type="ECO:0000256" key="1">
    <source>
        <dbReference type="SAM" id="MobiDB-lite"/>
    </source>
</evidence>
<keyword evidence="3" id="KW-1185">Reference proteome</keyword>
<comment type="caution">
    <text evidence="2">The sequence shown here is derived from an EMBL/GenBank/DDBJ whole genome shotgun (WGS) entry which is preliminary data.</text>
</comment>
<accession>A0ABT0X009</accession>
<evidence type="ECO:0000313" key="3">
    <source>
        <dbReference type="Proteomes" id="UP001167160"/>
    </source>
</evidence>
<sequence>MPETVALKYLTRSVLSGQEAPPRIALLRAASPMGEPSARWSAYALCELVDEAMSRFPEGSRAAADAWLAPRLHATLRMTRAEASDPELWIYVAMVVAPDYVVWRHLGGAGSSGEPAMVATGRFTGPHYTQAFARLWWAAELFRDGDDYRPAVTACRNQDVLNTVMRLDLIDHRPSARAVVRLLDQGTIRTGREVNALAKAINTAGTTLLYDVLAPDELPEQEGVREWIRDAETAPPAPWKALPDGPKDGRIPEASVDTMTGCFAGLFEKAPVRGRADSPSPGVPAQGVSLHKAYAESSEPRSAR</sequence>
<reference evidence="2" key="1">
    <citation type="journal article" date="2023" name="Int. J. Syst. Evol. Microbiol.">
        <title>Streptomyces meridianus sp. nov. isolated from brackish water of the Tagus estuary in Alcochete, Portugal.</title>
        <authorList>
            <person name="Santos J.D.N."/>
            <person name="Klimek D."/>
            <person name="Calusinska M."/>
            <person name="Lobo Da Cunha A."/>
            <person name="Catita J."/>
            <person name="Goncalves H."/>
            <person name="Gonzalez I."/>
            <person name="Reyes F."/>
            <person name="Lage O.M."/>
        </authorList>
    </citation>
    <scope>NUCLEOTIDE SEQUENCE</scope>
    <source>
        <strain evidence="2">MTZ3.1</strain>
    </source>
</reference>